<protein>
    <submittedName>
        <fullName evidence="5">ABC transporter substrate-binding protein</fullName>
    </submittedName>
</protein>
<dbReference type="CDD" id="cd14750">
    <property type="entry name" value="PBP2_TMBP"/>
    <property type="match status" value="1"/>
</dbReference>
<dbReference type="PANTHER" id="PTHR43649:SF34">
    <property type="entry name" value="ABC TRANSPORTER PERIPLASMIC-BINDING PROTEIN YCJN-RELATED"/>
    <property type="match status" value="1"/>
</dbReference>
<keyword evidence="3 4" id="KW-0732">Signal</keyword>
<evidence type="ECO:0000256" key="2">
    <source>
        <dbReference type="ARBA" id="ARBA00022448"/>
    </source>
</evidence>
<dbReference type="EMBL" id="CP025570">
    <property type="protein sequence ID" value="AZZ39042.1"/>
    <property type="molecule type" value="Genomic_DNA"/>
</dbReference>
<accession>A0A3T0RXY1</accession>
<reference evidence="6" key="1">
    <citation type="submission" date="2017-12" db="EMBL/GenBank/DDBJ databases">
        <title>Whole genome sequencing of Acidipropionibacterium jensenii strains JS279 and JS280.</title>
        <authorList>
            <person name="Deptula P."/>
            <person name="Laine P."/>
            <person name="Smolander O.-P."/>
            <person name="Paulin L."/>
            <person name="Auvinen P."/>
            <person name="Varmanen P."/>
        </authorList>
    </citation>
    <scope>NUCLEOTIDE SEQUENCE [LARGE SCALE GENOMIC DNA]</scope>
    <source>
        <strain evidence="6">JS280</strain>
    </source>
</reference>
<keyword evidence="2" id="KW-0813">Transport</keyword>
<dbReference type="AlphaFoldDB" id="A0A3T0RXY1"/>
<evidence type="ECO:0000256" key="4">
    <source>
        <dbReference type="SAM" id="SignalP"/>
    </source>
</evidence>
<feature type="chain" id="PRO_5038467845" evidence="4">
    <location>
        <begin position="23"/>
        <end position="436"/>
    </location>
</feature>
<evidence type="ECO:0000313" key="6">
    <source>
        <dbReference type="Proteomes" id="UP000285875"/>
    </source>
</evidence>
<dbReference type="InterPro" id="IPR006311">
    <property type="entry name" value="TAT_signal"/>
</dbReference>
<evidence type="ECO:0000256" key="3">
    <source>
        <dbReference type="ARBA" id="ARBA00022729"/>
    </source>
</evidence>
<dbReference type="PANTHER" id="PTHR43649">
    <property type="entry name" value="ARABINOSE-BINDING PROTEIN-RELATED"/>
    <property type="match status" value="1"/>
</dbReference>
<organism evidence="5 6">
    <name type="scientific">Acidipropionibacterium jensenii</name>
    <dbReference type="NCBI Taxonomy" id="1749"/>
    <lineage>
        <taxon>Bacteria</taxon>
        <taxon>Bacillati</taxon>
        <taxon>Actinomycetota</taxon>
        <taxon>Actinomycetes</taxon>
        <taxon>Propionibacteriales</taxon>
        <taxon>Propionibacteriaceae</taxon>
        <taxon>Acidipropionibacterium</taxon>
    </lineage>
</organism>
<dbReference type="PROSITE" id="PS51318">
    <property type="entry name" value="TAT"/>
    <property type="match status" value="1"/>
</dbReference>
<evidence type="ECO:0000313" key="5">
    <source>
        <dbReference type="EMBL" id="AZZ39042.1"/>
    </source>
</evidence>
<dbReference type="PROSITE" id="PS51257">
    <property type="entry name" value="PROKAR_LIPOPROTEIN"/>
    <property type="match status" value="1"/>
</dbReference>
<sequence length="436" mass="45831">MPVSRRNFLAGLGGLGSLAVLSACGSNSDSGTGSSAGASSGPAFTGKGPITYATGKDTSGKLQEILGDWNKTHPDEKVTLTELPESADDQRAAMIQNFQVKSDSYSVVGMDPIWVAEFAAQQWVAALPADTDTSGLLKSSVDSATYFKKLYGVPFATNGQLLFYRKDLLDAAGVGVPTSWDQMWAAWDKVRSSPAAKGMSAYAGQLAKYEGLTVNFTSAVLSAGGKVFDENGKPTVDSAQAKAGLGALVNGFSKGFIPKEALTYKEEESRQAFQDGKLMFLQNWPYVYSKAAATDGSSKVAGKFAVAPVPGIGSNPGMTVLGGLVLGISAYAKNKATALEFAKYMASEKVQKVWALATSQAPVVTSLYSDAEVIKAYPYTEELKKALDSAGTRPQVHNYGDVTLAIQNAVYPALSGRTGVDAALKDLQTKLEALAK</sequence>
<dbReference type="Pfam" id="PF01547">
    <property type="entry name" value="SBP_bac_1"/>
    <property type="match status" value="1"/>
</dbReference>
<dbReference type="RefSeq" id="WP_097798518.1">
    <property type="nucleotide sequence ID" value="NZ_CP025570.1"/>
</dbReference>
<comment type="similarity">
    <text evidence="1">Belongs to the bacterial solute-binding protein 1 family.</text>
</comment>
<dbReference type="InterPro" id="IPR050490">
    <property type="entry name" value="Bact_solute-bd_prot1"/>
</dbReference>
<dbReference type="Proteomes" id="UP000285875">
    <property type="component" value="Chromosome"/>
</dbReference>
<dbReference type="Gene3D" id="3.40.190.10">
    <property type="entry name" value="Periplasmic binding protein-like II"/>
    <property type="match status" value="2"/>
</dbReference>
<evidence type="ECO:0000256" key="1">
    <source>
        <dbReference type="ARBA" id="ARBA00008520"/>
    </source>
</evidence>
<name>A0A3T0RXY1_9ACTN</name>
<dbReference type="KEGG" id="aji:C0Z10_03940"/>
<feature type="signal peptide" evidence="4">
    <location>
        <begin position="1"/>
        <end position="22"/>
    </location>
</feature>
<gene>
    <name evidence="5" type="ORF">C0Z10_03940</name>
</gene>
<proteinExistence type="inferred from homology"/>
<dbReference type="InterPro" id="IPR006059">
    <property type="entry name" value="SBP"/>
</dbReference>
<dbReference type="SUPFAM" id="SSF53850">
    <property type="entry name" value="Periplasmic binding protein-like II"/>
    <property type="match status" value="1"/>
</dbReference>